<gene>
    <name evidence="1" type="ORF">DFR50_11299</name>
</gene>
<dbReference type="RefSeq" id="WP_113889553.1">
    <property type="nucleotide sequence ID" value="NZ_QNRK01000012.1"/>
</dbReference>
<evidence type="ECO:0000313" key="2">
    <source>
        <dbReference type="Proteomes" id="UP000253529"/>
    </source>
</evidence>
<organism evidence="1 2">
    <name type="scientific">Roseiarcus fermentans</name>
    <dbReference type="NCBI Taxonomy" id="1473586"/>
    <lineage>
        <taxon>Bacteria</taxon>
        <taxon>Pseudomonadati</taxon>
        <taxon>Pseudomonadota</taxon>
        <taxon>Alphaproteobacteria</taxon>
        <taxon>Hyphomicrobiales</taxon>
        <taxon>Roseiarcaceae</taxon>
        <taxon>Roseiarcus</taxon>
    </lineage>
</organism>
<protein>
    <submittedName>
        <fullName evidence="1">Uncharacterized protein</fullName>
    </submittedName>
</protein>
<comment type="caution">
    <text evidence="1">The sequence shown here is derived from an EMBL/GenBank/DDBJ whole genome shotgun (WGS) entry which is preliminary data.</text>
</comment>
<keyword evidence="2" id="KW-1185">Reference proteome</keyword>
<sequence length="139" mass="14780">MLDPASLQDWIDAPDDGPLPFASPPDTIDKALDALADAIRQAEDGERKSMAAYLMGLPARSRIAKILAQLPSSQLMAFLERHKPETGVADALAPGLVASGAADRVARANLFRRVMMAPRQYALKRACGAAAREHAGAFA</sequence>
<dbReference type="AlphaFoldDB" id="A0A366FGP5"/>
<evidence type="ECO:0000313" key="1">
    <source>
        <dbReference type="EMBL" id="RBP13130.1"/>
    </source>
</evidence>
<name>A0A366FGP5_9HYPH</name>
<proteinExistence type="predicted"/>
<dbReference type="EMBL" id="QNRK01000012">
    <property type="protein sequence ID" value="RBP13130.1"/>
    <property type="molecule type" value="Genomic_DNA"/>
</dbReference>
<accession>A0A366FGP5</accession>
<dbReference type="Proteomes" id="UP000253529">
    <property type="component" value="Unassembled WGS sequence"/>
</dbReference>
<reference evidence="1 2" key="1">
    <citation type="submission" date="2018-06" db="EMBL/GenBank/DDBJ databases">
        <title>Genomic Encyclopedia of Type Strains, Phase IV (KMG-IV): sequencing the most valuable type-strain genomes for metagenomic binning, comparative biology and taxonomic classification.</title>
        <authorList>
            <person name="Goeker M."/>
        </authorList>
    </citation>
    <scope>NUCLEOTIDE SEQUENCE [LARGE SCALE GENOMIC DNA]</scope>
    <source>
        <strain evidence="1 2">DSM 24875</strain>
    </source>
</reference>